<evidence type="ECO:0000256" key="1">
    <source>
        <dbReference type="ARBA" id="ARBA00000085"/>
    </source>
</evidence>
<dbReference type="InterPro" id="IPR003661">
    <property type="entry name" value="HisK_dim/P_dom"/>
</dbReference>
<dbReference type="SMART" id="SM00388">
    <property type="entry name" value="HisKA"/>
    <property type="match status" value="1"/>
</dbReference>
<feature type="domain" description="Histidine kinase" evidence="12">
    <location>
        <begin position="75"/>
        <end position="282"/>
    </location>
</feature>
<dbReference type="Gene3D" id="3.30.565.10">
    <property type="entry name" value="Histidine kinase-like ATPase, C-terminal domain"/>
    <property type="match status" value="1"/>
</dbReference>
<evidence type="ECO:0000313" key="13">
    <source>
        <dbReference type="EMBL" id="MFG1710935.1"/>
    </source>
</evidence>
<dbReference type="Proteomes" id="UP001603978">
    <property type="component" value="Unassembled WGS sequence"/>
</dbReference>
<dbReference type="Gene3D" id="1.10.287.130">
    <property type="match status" value="1"/>
</dbReference>
<evidence type="ECO:0000256" key="3">
    <source>
        <dbReference type="ARBA" id="ARBA00012438"/>
    </source>
</evidence>
<dbReference type="CDD" id="cd00082">
    <property type="entry name" value="HisKA"/>
    <property type="match status" value="1"/>
</dbReference>
<sequence length="286" mass="31271">MSNDHASQAGVGNWHAYTALRISEQSLPPPASTPEPLSTSQRAAREGDDARCQAIEPARQYMIDGLERARQFAAGASHEMRTPLAGLRVELEEARLHPDQTDLAELLERTLRDVERLEAIVGDLLLLTRVGSSRPEERETVDLAELVRAEISMQSGNVEIGLRSDHNVTVRAIRTDVHRLVANLLDNAQRHARHAVQVEIHSEGDTIELTVADDGTGIREIDREGVFDAFVRLDTARSRHHGGIGLGLAIARAVAVAHQGTLHVEDSPMGGALFVLRLPSGVKYAR</sequence>
<keyword evidence="4" id="KW-0597">Phosphoprotein</keyword>
<protein>
    <recommendedName>
        <fullName evidence="3">histidine kinase</fullName>
        <ecNumber evidence="3">2.7.13.3</ecNumber>
    </recommendedName>
</protein>
<dbReference type="InterPro" id="IPR003594">
    <property type="entry name" value="HATPase_dom"/>
</dbReference>
<evidence type="ECO:0000256" key="8">
    <source>
        <dbReference type="ARBA" id="ARBA00022989"/>
    </source>
</evidence>
<evidence type="ECO:0000256" key="9">
    <source>
        <dbReference type="ARBA" id="ARBA00023012"/>
    </source>
</evidence>
<dbReference type="InterPro" id="IPR005467">
    <property type="entry name" value="His_kinase_dom"/>
</dbReference>
<accession>A0ABW7AU81</accession>
<dbReference type="Pfam" id="PF02518">
    <property type="entry name" value="HATPase_c"/>
    <property type="match status" value="1"/>
</dbReference>
<keyword evidence="14" id="KW-1185">Reference proteome</keyword>
<dbReference type="InterPro" id="IPR036097">
    <property type="entry name" value="HisK_dim/P_sf"/>
</dbReference>
<evidence type="ECO:0000259" key="12">
    <source>
        <dbReference type="PROSITE" id="PS50109"/>
    </source>
</evidence>
<dbReference type="EMBL" id="JBICRM010000061">
    <property type="protein sequence ID" value="MFG1710935.1"/>
    <property type="molecule type" value="Genomic_DNA"/>
</dbReference>
<keyword evidence="8" id="KW-1133">Transmembrane helix</keyword>
<evidence type="ECO:0000256" key="4">
    <source>
        <dbReference type="ARBA" id="ARBA00022553"/>
    </source>
</evidence>
<feature type="region of interest" description="Disordered" evidence="11">
    <location>
        <begin position="21"/>
        <end position="48"/>
    </location>
</feature>
<keyword evidence="5" id="KW-0808">Transferase</keyword>
<dbReference type="PANTHER" id="PTHR45436:SF5">
    <property type="entry name" value="SENSOR HISTIDINE KINASE TRCS"/>
    <property type="match status" value="1"/>
</dbReference>
<evidence type="ECO:0000256" key="10">
    <source>
        <dbReference type="ARBA" id="ARBA00023136"/>
    </source>
</evidence>
<keyword evidence="10" id="KW-0472">Membrane</keyword>
<evidence type="ECO:0000256" key="5">
    <source>
        <dbReference type="ARBA" id="ARBA00022679"/>
    </source>
</evidence>
<dbReference type="Pfam" id="PF00512">
    <property type="entry name" value="HisKA"/>
    <property type="match status" value="1"/>
</dbReference>
<evidence type="ECO:0000313" key="14">
    <source>
        <dbReference type="Proteomes" id="UP001603978"/>
    </source>
</evidence>
<comment type="catalytic activity">
    <reaction evidence="1">
        <text>ATP + protein L-histidine = ADP + protein N-phospho-L-histidine.</text>
        <dbReference type="EC" id="2.7.13.3"/>
    </reaction>
</comment>
<dbReference type="PROSITE" id="PS50109">
    <property type="entry name" value="HIS_KIN"/>
    <property type="match status" value="1"/>
</dbReference>
<gene>
    <name evidence="13" type="ORF">ACFLIM_48025</name>
</gene>
<dbReference type="InterPro" id="IPR036890">
    <property type="entry name" value="HATPase_C_sf"/>
</dbReference>
<dbReference type="EC" id="2.7.13.3" evidence="3"/>
<comment type="caution">
    <text evidence="13">The sequence shown here is derived from an EMBL/GenBank/DDBJ whole genome shotgun (WGS) entry which is preliminary data.</text>
</comment>
<keyword evidence="6" id="KW-0812">Transmembrane</keyword>
<evidence type="ECO:0000256" key="7">
    <source>
        <dbReference type="ARBA" id="ARBA00022777"/>
    </source>
</evidence>
<evidence type="ECO:0000256" key="11">
    <source>
        <dbReference type="SAM" id="MobiDB-lite"/>
    </source>
</evidence>
<comment type="subcellular location">
    <subcellularLocation>
        <location evidence="2">Cell membrane</location>
    </subcellularLocation>
</comment>
<dbReference type="GO" id="GO:0016301">
    <property type="term" value="F:kinase activity"/>
    <property type="evidence" value="ECO:0007669"/>
    <property type="project" value="UniProtKB-KW"/>
</dbReference>
<dbReference type="PRINTS" id="PR00344">
    <property type="entry name" value="BCTRLSENSOR"/>
</dbReference>
<dbReference type="InterPro" id="IPR050428">
    <property type="entry name" value="TCS_sensor_his_kinase"/>
</dbReference>
<dbReference type="InterPro" id="IPR004358">
    <property type="entry name" value="Sig_transdc_His_kin-like_C"/>
</dbReference>
<dbReference type="RefSeq" id="WP_393177227.1">
    <property type="nucleotide sequence ID" value="NZ_JBICRM010000061.1"/>
</dbReference>
<dbReference type="SUPFAM" id="SSF55874">
    <property type="entry name" value="ATPase domain of HSP90 chaperone/DNA topoisomerase II/histidine kinase"/>
    <property type="match status" value="1"/>
</dbReference>
<keyword evidence="7 13" id="KW-0418">Kinase</keyword>
<dbReference type="SMART" id="SM00387">
    <property type="entry name" value="HATPase_c"/>
    <property type="match status" value="1"/>
</dbReference>
<dbReference type="SUPFAM" id="SSF47384">
    <property type="entry name" value="Homodimeric domain of signal transducing histidine kinase"/>
    <property type="match status" value="1"/>
</dbReference>
<reference evidence="13 14" key="1">
    <citation type="submission" date="2024-10" db="EMBL/GenBank/DDBJ databases">
        <authorList>
            <person name="Topkara A.R."/>
            <person name="Saygin H."/>
        </authorList>
    </citation>
    <scope>NUCLEOTIDE SEQUENCE [LARGE SCALE GENOMIC DNA]</scope>
    <source>
        <strain evidence="13 14">M3C6</strain>
    </source>
</reference>
<proteinExistence type="predicted"/>
<dbReference type="PANTHER" id="PTHR45436">
    <property type="entry name" value="SENSOR HISTIDINE KINASE YKOH"/>
    <property type="match status" value="1"/>
</dbReference>
<name>A0ABW7AU81_9ACTN</name>
<keyword evidence="9" id="KW-0902">Two-component regulatory system</keyword>
<evidence type="ECO:0000256" key="2">
    <source>
        <dbReference type="ARBA" id="ARBA00004236"/>
    </source>
</evidence>
<organism evidence="13 14">
    <name type="scientific">Nonomuraea marmarensis</name>
    <dbReference type="NCBI Taxonomy" id="3351344"/>
    <lineage>
        <taxon>Bacteria</taxon>
        <taxon>Bacillati</taxon>
        <taxon>Actinomycetota</taxon>
        <taxon>Actinomycetes</taxon>
        <taxon>Streptosporangiales</taxon>
        <taxon>Streptosporangiaceae</taxon>
        <taxon>Nonomuraea</taxon>
    </lineage>
</organism>
<evidence type="ECO:0000256" key="6">
    <source>
        <dbReference type="ARBA" id="ARBA00022692"/>
    </source>
</evidence>